<dbReference type="PROSITE" id="PS01215">
    <property type="entry name" value="MRP"/>
    <property type="match status" value="1"/>
</dbReference>
<evidence type="ECO:0000256" key="7">
    <source>
        <dbReference type="HAMAP-Rule" id="MF_02040"/>
    </source>
</evidence>
<reference evidence="9 10" key="1">
    <citation type="journal article" date="2014" name="Genome Announc.">
        <title>Draft Genome Sequence of Moraxella bovoculi Strain 237T (ATCC BAA-1259T) Isolated from a Calf with Infectious Bovine Keratoconjunctivitis.</title>
        <authorList>
            <person name="Calcutt M.J."/>
            <person name="Foecking M.F."/>
            <person name="Martin N.T."/>
            <person name="Mhlanga-Mutangadura T."/>
            <person name="Reilly T.J."/>
        </authorList>
    </citation>
    <scope>NUCLEOTIDE SEQUENCE [LARGE SCALE GENOMIC DNA]</scope>
    <source>
        <strain evidence="9 10">237</strain>
    </source>
</reference>
<dbReference type="InterPro" id="IPR033756">
    <property type="entry name" value="YlxH/NBP35"/>
</dbReference>
<evidence type="ECO:0000256" key="5">
    <source>
        <dbReference type="ARBA" id="ARBA00023014"/>
    </source>
</evidence>
<dbReference type="GO" id="GO:0005829">
    <property type="term" value="C:cytosol"/>
    <property type="evidence" value="ECO:0007669"/>
    <property type="project" value="TreeGrafter"/>
</dbReference>
<dbReference type="GO" id="GO:0016887">
    <property type="term" value="F:ATP hydrolysis activity"/>
    <property type="evidence" value="ECO:0007669"/>
    <property type="project" value="UniProtKB-UniRule"/>
</dbReference>
<dbReference type="EMBL" id="AOMT01000005">
    <property type="protein sequence ID" value="KDN25720.1"/>
    <property type="molecule type" value="Genomic_DNA"/>
</dbReference>
<comment type="similarity">
    <text evidence="6 7">Belongs to the Mrp/NBP35 ATP-binding proteins family.</text>
</comment>
<dbReference type="Gene3D" id="3.40.50.300">
    <property type="entry name" value="P-loop containing nucleotide triphosphate hydrolases"/>
    <property type="match status" value="1"/>
</dbReference>
<keyword evidence="2 7" id="KW-0547">Nucleotide-binding</keyword>
<organism evidence="9 10">
    <name type="scientific">Moraxella bovoculi 237</name>
    <dbReference type="NCBI Taxonomy" id="743974"/>
    <lineage>
        <taxon>Bacteria</taxon>
        <taxon>Pseudomonadati</taxon>
        <taxon>Pseudomonadota</taxon>
        <taxon>Gammaproteobacteria</taxon>
        <taxon>Moraxellales</taxon>
        <taxon>Moraxellaceae</taxon>
        <taxon>Moraxella</taxon>
    </lineage>
</organism>
<dbReference type="GO" id="GO:0005524">
    <property type="term" value="F:ATP binding"/>
    <property type="evidence" value="ECO:0007669"/>
    <property type="project" value="UniProtKB-UniRule"/>
</dbReference>
<sequence>MFNIFKKNKFSQADVDESMAEFNLYGQPLNHHVTSSEIVGDVVNLSLKIHKDADQKQLENVYHALRTRLHTIGVEEVNLNVVLSDTAPASRDGAAQTYISTESKEAEPAPVKRAPTQSDIAPHPRIRHIIAVASGKGGVGKSTTTVSIALALQRLGKKVGILDADIYGPSIPDMLGMAGVKPNVENDQFVPIEADGLAMLSIGNLIETDNTPIAWRGVKATGALMQMYNQTNWPNLDYLIIDMPPGTGDITLTLAQRIPVTGAVVVTTPQHIALLDAKKGVEMFHKVNIPILGIVENMALHVCSQCGHIDHIFGADGGKNMATMYDVPLLGQMPVNAHIREQMDNGTPKLIGSSIAHIYDDIAKNIDEGIGKFARSRKDGRIF</sequence>
<dbReference type="Pfam" id="PF10609">
    <property type="entry name" value="ParA"/>
    <property type="match status" value="1"/>
</dbReference>
<dbReference type="InterPro" id="IPR044304">
    <property type="entry name" value="NUBPL-like"/>
</dbReference>
<evidence type="ECO:0000256" key="6">
    <source>
        <dbReference type="ARBA" id="ARBA00024036"/>
    </source>
</evidence>
<protein>
    <recommendedName>
        <fullName evidence="7">Iron-sulfur cluster carrier protein</fullName>
    </recommendedName>
</protein>
<keyword evidence="3 7" id="KW-0067">ATP-binding</keyword>
<dbReference type="AlphaFoldDB" id="A0A066UF95"/>
<dbReference type="OrthoDB" id="9809679at2"/>
<accession>A0A066UF95</accession>
<dbReference type="InterPro" id="IPR019591">
    <property type="entry name" value="Mrp/NBP35_ATP-bd"/>
</dbReference>
<dbReference type="RefSeq" id="WP_036362119.1">
    <property type="nucleotide sequence ID" value="NZ_AOMT01000005.1"/>
</dbReference>
<evidence type="ECO:0000256" key="8">
    <source>
        <dbReference type="SAM" id="MobiDB-lite"/>
    </source>
</evidence>
<dbReference type="GO" id="GO:0016226">
    <property type="term" value="P:iron-sulfur cluster assembly"/>
    <property type="evidence" value="ECO:0007669"/>
    <property type="project" value="InterPro"/>
</dbReference>
<keyword evidence="1 7" id="KW-0479">Metal-binding</keyword>
<comment type="function">
    <text evidence="7">Binds and transfers iron-sulfur (Fe-S) clusters to target apoproteins. Can hydrolyze ATP.</text>
</comment>
<dbReference type="Proteomes" id="UP000035860">
    <property type="component" value="Unassembled WGS sequence"/>
</dbReference>
<evidence type="ECO:0000313" key="9">
    <source>
        <dbReference type="EMBL" id="KDN25720.1"/>
    </source>
</evidence>
<dbReference type="GO" id="GO:0051539">
    <property type="term" value="F:4 iron, 4 sulfur cluster binding"/>
    <property type="evidence" value="ECO:0007669"/>
    <property type="project" value="TreeGrafter"/>
</dbReference>
<gene>
    <name evidence="9" type="ORF">MBO_00950</name>
</gene>
<dbReference type="SUPFAM" id="SSF52540">
    <property type="entry name" value="P-loop containing nucleoside triphosphate hydrolases"/>
    <property type="match status" value="1"/>
</dbReference>
<keyword evidence="10" id="KW-1185">Reference proteome</keyword>
<proteinExistence type="inferred from homology"/>
<dbReference type="FunFam" id="3.40.50.300:FF:000418">
    <property type="entry name" value="Iron-sulfur cluster carrier protein"/>
    <property type="match status" value="1"/>
</dbReference>
<dbReference type="HAMAP" id="MF_02040">
    <property type="entry name" value="Mrp_NBP35"/>
    <property type="match status" value="1"/>
</dbReference>
<evidence type="ECO:0000313" key="10">
    <source>
        <dbReference type="Proteomes" id="UP000035860"/>
    </source>
</evidence>
<comment type="subunit">
    <text evidence="7">Homodimer.</text>
</comment>
<dbReference type="GO" id="GO:0046872">
    <property type="term" value="F:metal ion binding"/>
    <property type="evidence" value="ECO:0007669"/>
    <property type="project" value="UniProtKB-KW"/>
</dbReference>
<dbReference type="GO" id="GO:0140663">
    <property type="term" value="F:ATP-dependent FeS chaperone activity"/>
    <property type="evidence" value="ECO:0007669"/>
    <property type="project" value="InterPro"/>
</dbReference>
<keyword evidence="4 7" id="KW-0408">Iron</keyword>
<feature type="binding site" evidence="7">
    <location>
        <begin position="135"/>
        <end position="142"/>
    </location>
    <ligand>
        <name>ATP</name>
        <dbReference type="ChEBI" id="CHEBI:30616"/>
    </ligand>
</feature>
<dbReference type="PANTHER" id="PTHR42961">
    <property type="entry name" value="IRON-SULFUR PROTEIN NUBPL"/>
    <property type="match status" value="1"/>
</dbReference>
<evidence type="ECO:0000256" key="3">
    <source>
        <dbReference type="ARBA" id="ARBA00022840"/>
    </source>
</evidence>
<feature type="region of interest" description="Disordered" evidence="8">
    <location>
        <begin position="100"/>
        <end position="120"/>
    </location>
</feature>
<dbReference type="CDD" id="cd02037">
    <property type="entry name" value="Mrp_NBP35"/>
    <property type="match status" value="1"/>
</dbReference>
<dbReference type="InterPro" id="IPR027417">
    <property type="entry name" value="P-loop_NTPase"/>
</dbReference>
<dbReference type="PANTHER" id="PTHR42961:SF2">
    <property type="entry name" value="IRON-SULFUR PROTEIN NUBPL"/>
    <property type="match status" value="1"/>
</dbReference>
<dbReference type="InterPro" id="IPR000808">
    <property type="entry name" value="Mrp-like_CS"/>
</dbReference>
<evidence type="ECO:0000256" key="4">
    <source>
        <dbReference type="ARBA" id="ARBA00023004"/>
    </source>
</evidence>
<dbReference type="eggNOG" id="COG0489">
    <property type="taxonomic scope" value="Bacteria"/>
</dbReference>
<keyword evidence="7" id="KW-0378">Hydrolase</keyword>
<comment type="caution">
    <text evidence="9">The sequence shown here is derived from an EMBL/GenBank/DDBJ whole genome shotgun (WGS) entry which is preliminary data.</text>
</comment>
<name>A0A066UF95_9GAMM</name>
<evidence type="ECO:0000256" key="2">
    <source>
        <dbReference type="ARBA" id="ARBA00022741"/>
    </source>
</evidence>
<keyword evidence="5 7" id="KW-0411">Iron-sulfur</keyword>
<evidence type="ECO:0000256" key="1">
    <source>
        <dbReference type="ARBA" id="ARBA00022723"/>
    </source>
</evidence>